<accession>A0A177L142</accession>
<evidence type="ECO:0000259" key="6">
    <source>
        <dbReference type="PROSITE" id="PS51898"/>
    </source>
</evidence>
<dbReference type="InterPro" id="IPR002104">
    <property type="entry name" value="Integrase_catalytic"/>
</dbReference>
<reference evidence="8 9" key="1">
    <citation type="submission" date="2016-01" db="EMBL/GenBank/DDBJ databases">
        <title>Investigation of taxonomic status of Bacillus aminovorans.</title>
        <authorList>
            <person name="Verma A."/>
            <person name="Pal Y."/>
            <person name="Krishnamurthi S."/>
        </authorList>
    </citation>
    <scope>NUCLEOTIDE SEQUENCE [LARGE SCALE GENOMIC DNA]</scope>
    <source>
        <strain evidence="8 9">DSM 4337</strain>
    </source>
</reference>
<dbReference type="Proteomes" id="UP000077271">
    <property type="component" value="Unassembled WGS sequence"/>
</dbReference>
<comment type="caution">
    <text evidence="8">The sequence shown here is derived from an EMBL/GenBank/DDBJ whole genome shotgun (WGS) entry which is preliminary data.</text>
</comment>
<dbReference type="AlphaFoldDB" id="A0A177L142"/>
<keyword evidence="4" id="KW-0233">DNA recombination</keyword>
<dbReference type="CDD" id="cd01189">
    <property type="entry name" value="INT_ICEBs1_C_like"/>
    <property type="match status" value="1"/>
</dbReference>
<dbReference type="SUPFAM" id="SSF56349">
    <property type="entry name" value="DNA breaking-rejoining enzymes"/>
    <property type="match status" value="1"/>
</dbReference>
<dbReference type="EMBL" id="LQWZ01000002">
    <property type="protein sequence ID" value="OAH59400.1"/>
    <property type="molecule type" value="Genomic_DNA"/>
</dbReference>
<dbReference type="OrthoDB" id="9803188at2"/>
<evidence type="ECO:0000313" key="8">
    <source>
        <dbReference type="EMBL" id="OAH59400.1"/>
    </source>
</evidence>
<dbReference type="PROSITE" id="PS51900">
    <property type="entry name" value="CB"/>
    <property type="match status" value="1"/>
</dbReference>
<dbReference type="GO" id="GO:0015074">
    <property type="term" value="P:DNA integration"/>
    <property type="evidence" value="ECO:0007669"/>
    <property type="project" value="UniProtKB-KW"/>
</dbReference>
<dbReference type="GO" id="GO:0003677">
    <property type="term" value="F:DNA binding"/>
    <property type="evidence" value="ECO:0007669"/>
    <property type="project" value="UniProtKB-UniRule"/>
</dbReference>
<dbReference type="InterPro" id="IPR010998">
    <property type="entry name" value="Integrase_recombinase_N"/>
</dbReference>
<dbReference type="Pfam" id="PF14657">
    <property type="entry name" value="Arm-DNA-bind_4"/>
    <property type="match status" value="1"/>
</dbReference>
<evidence type="ECO:0000259" key="7">
    <source>
        <dbReference type="PROSITE" id="PS51900"/>
    </source>
</evidence>
<evidence type="ECO:0000256" key="2">
    <source>
        <dbReference type="ARBA" id="ARBA00022908"/>
    </source>
</evidence>
<dbReference type="InterPro" id="IPR013762">
    <property type="entry name" value="Integrase-like_cat_sf"/>
</dbReference>
<dbReference type="InterPro" id="IPR011010">
    <property type="entry name" value="DNA_brk_join_enz"/>
</dbReference>
<feature type="domain" description="Tyr recombinase" evidence="6">
    <location>
        <begin position="161"/>
        <end position="364"/>
    </location>
</feature>
<protein>
    <submittedName>
        <fullName evidence="8">Integrase</fullName>
    </submittedName>
</protein>
<evidence type="ECO:0000256" key="3">
    <source>
        <dbReference type="ARBA" id="ARBA00023125"/>
    </source>
</evidence>
<evidence type="ECO:0000256" key="1">
    <source>
        <dbReference type="ARBA" id="ARBA00008857"/>
    </source>
</evidence>
<dbReference type="PANTHER" id="PTHR30349">
    <property type="entry name" value="PHAGE INTEGRASE-RELATED"/>
    <property type="match status" value="1"/>
</dbReference>
<feature type="domain" description="Core-binding (CB)" evidence="7">
    <location>
        <begin position="61"/>
        <end position="147"/>
    </location>
</feature>
<evidence type="ECO:0000256" key="5">
    <source>
        <dbReference type="PROSITE-ProRule" id="PRU01248"/>
    </source>
</evidence>
<keyword evidence="2" id="KW-0229">DNA integration</keyword>
<dbReference type="InterPro" id="IPR044068">
    <property type="entry name" value="CB"/>
</dbReference>
<sequence length="373" mass="42298">MKGSVKKNKQTGKWDFVIDIGKDLMTGKRKQKKKRGFDTKKEAEKALTVLLNELNQGLYIEPSKQAYSDYIHFWLNIKAHEMSIQTLKAYKSYLKNHIASSLGTLSLASLTPMHIQGFVGELRRKGLSEWTVKRIFNVVNASLNAAVKMELIQKNPASTIEKPKVITKETAIWNISEVALFLKHSISSPYFIAYLLAITTGMRQGEILGLRWKDVDFENECLYIRQTLTHDGKEFKEGAKSKASNRSVGLDTITLSTLKQHRKQIATNKLKLGAAYIDNDLVVCSANGKPINPRNLLRSFYNLLEKSSLPKIRFHDLRHTHASLMLQQGENIKLISERLGHSSIKITLDTYSHVLPNMQQEASNRLASKLFKS</sequence>
<dbReference type="Pfam" id="PF00589">
    <property type="entry name" value="Phage_integrase"/>
    <property type="match status" value="1"/>
</dbReference>
<dbReference type="InterPro" id="IPR050090">
    <property type="entry name" value="Tyrosine_recombinase_XerCD"/>
</dbReference>
<comment type="similarity">
    <text evidence="1">Belongs to the 'phage' integrase family.</text>
</comment>
<dbReference type="PANTHER" id="PTHR30349:SF64">
    <property type="entry name" value="PROPHAGE INTEGRASE INTD-RELATED"/>
    <property type="match status" value="1"/>
</dbReference>
<dbReference type="GO" id="GO:0006310">
    <property type="term" value="P:DNA recombination"/>
    <property type="evidence" value="ECO:0007669"/>
    <property type="project" value="UniProtKB-KW"/>
</dbReference>
<dbReference type="Gene3D" id="1.10.150.130">
    <property type="match status" value="1"/>
</dbReference>
<evidence type="ECO:0000256" key="4">
    <source>
        <dbReference type="ARBA" id="ARBA00023172"/>
    </source>
</evidence>
<dbReference type="PROSITE" id="PS51898">
    <property type="entry name" value="TYR_RECOMBINASE"/>
    <property type="match status" value="1"/>
</dbReference>
<evidence type="ECO:0000313" key="9">
    <source>
        <dbReference type="Proteomes" id="UP000077271"/>
    </source>
</evidence>
<keyword evidence="3 5" id="KW-0238">DNA-binding</keyword>
<dbReference type="RefSeq" id="WP_063974323.1">
    <property type="nucleotide sequence ID" value="NZ_LQWZ01000002.1"/>
</dbReference>
<dbReference type="Gene3D" id="1.10.443.10">
    <property type="entry name" value="Intergrase catalytic core"/>
    <property type="match status" value="1"/>
</dbReference>
<dbReference type="InterPro" id="IPR028259">
    <property type="entry name" value="AP2-like_int_N"/>
</dbReference>
<name>A0A177L142_9BACI</name>
<gene>
    <name evidence="8" type="ORF">AWH48_14765</name>
</gene>
<proteinExistence type="inferred from homology"/>
<organism evidence="8 9">
    <name type="scientific">Domibacillus aminovorans</name>
    <dbReference type="NCBI Taxonomy" id="29332"/>
    <lineage>
        <taxon>Bacteria</taxon>
        <taxon>Bacillati</taxon>
        <taxon>Bacillota</taxon>
        <taxon>Bacilli</taxon>
        <taxon>Bacillales</taxon>
        <taxon>Bacillaceae</taxon>
        <taxon>Domibacillus</taxon>
    </lineage>
</organism>
<dbReference type="InterPro" id="IPR004107">
    <property type="entry name" value="Integrase_SAM-like_N"/>
</dbReference>
<dbReference type="Pfam" id="PF14659">
    <property type="entry name" value="Phage_int_SAM_3"/>
    <property type="match status" value="1"/>
</dbReference>